<evidence type="ECO:0000313" key="3">
    <source>
        <dbReference type="Proteomes" id="UP001152803"/>
    </source>
</evidence>
<reference evidence="2" key="1">
    <citation type="journal article" date="2023" name="Science">
        <title>Genome structures resolve the early diversification of teleost fishes.</title>
        <authorList>
            <person name="Parey E."/>
            <person name="Louis A."/>
            <person name="Montfort J."/>
            <person name="Bouchez O."/>
            <person name="Roques C."/>
            <person name="Iampietro C."/>
            <person name="Lluch J."/>
            <person name="Castinel A."/>
            <person name="Donnadieu C."/>
            <person name="Desvignes T."/>
            <person name="Floi Bucao C."/>
            <person name="Jouanno E."/>
            <person name="Wen M."/>
            <person name="Mejri S."/>
            <person name="Dirks R."/>
            <person name="Jansen H."/>
            <person name="Henkel C."/>
            <person name="Chen W.J."/>
            <person name="Zahm M."/>
            <person name="Cabau C."/>
            <person name="Klopp C."/>
            <person name="Thompson A.W."/>
            <person name="Robinson-Rechavi M."/>
            <person name="Braasch I."/>
            <person name="Lecointre G."/>
            <person name="Bobe J."/>
            <person name="Postlethwait J.H."/>
            <person name="Berthelot C."/>
            <person name="Roest Crollius H."/>
            <person name="Guiguen Y."/>
        </authorList>
    </citation>
    <scope>NUCLEOTIDE SEQUENCE</scope>
    <source>
        <strain evidence="2">Concon-B</strain>
    </source>
</reference>
<proteinExistence type="predicted"/>
<sequence length="77" mass="8306">MPMDSSGAVWTFFGRVFVPFLWGRRACSEECVQPRLAEEKRGNVKHKSAEQTRVEGGGGGGGSVPLTLEPSFPPLSV</sequence>
<organism evidence="2 3">
    <name type="scientific">Conger conger</name>
    <name type="common">Conger eel</name>
    <name type="synonym">Muraena conger</name>
    <dbReference type="NCBI Taxonomy" id="82655"/>
    <lineage>
        <taxon>Eukaryota</taxon>
        <taxon>Metazoa</taxon>
        <taxon>Chordata</taxon>
        <taxon>Craniata</taxon>
        <taxon>Vertebrata</taxon>
        <taxon>Euteleostomi</taxon>
        <taxon>Actinopterygii</taxon>
        <taxon>Neopterygii</taxon>
        <taxon>Teleostei</taxon>
        <taxon>Anguilliformes</taxon>
        <taxon>Congridae</taxon>
        <taxon>Conger</taxon>
    </lineage>
</organism>
<evidence type="ECO:0000256" key="1">
    <source>
        <dbReference type="SAM" id="MobiDB-lite"/>
    </source>
</evidence>
<protein>
    <submittedName>
        <fullName evidence="2">Uncharacterized protein</fullName>
    </submittedName>
</protein>
<accession>A0A9Q1DEL4</accession>
<keyword evidence="3" id="KW-1185">Reference proteome</keyword>
<comment type="caution">
    <text evidence="2">The sequence shown here is derived from an EMBL/GenBank/DDBJ whole genome shotgun (WGS) entry which is preliminary data.</text>
</comment>
<dbReference type="AlphaFoldDB" id="A0A9Q1DEL4"/>
<evidence type="ECO:0000313" key="2">
    <source>
        <dbReference type="EMBL" id="KAJ8268233.1"/>
    </source>
</evidence>
<dbReference type="Proteomes" id="UP001152803">
    <property type="component" value="Unassembled WGS sequence"/>
</dbReference>
<feature type="region of interest" description="Disordered" evidence="1">
    <location>
        <begin position="39"/>
        <end position="77"/>
    </location>
</feature>
<feature type="compositionally biased region" description="Basic and acidic residues" evidence="1">
    <location>
        <begin position="39"/>
        <end position="53"/>
    </location>
</feature>
<dbReference type="EMBL" id="JAFJMO010000009">
    <property type="protein sequence ID" value="KAJ8268233.1"/>
    <property type="molecule type" value="Genomic_DNA"/>
</dbReference>
<name>A0A9Q1DEL4_CONCO</name>
<gene>
    <name evidence="2" type="ORF">COCON_G00134050</name>
</gene>